<feature type="transmembrane region" description="Helical" evidence="1">
    <location>
        <begin position="89"/>
        <end position="108"/>
    </location>
</feature>
<feature type="transmembrane region" description="Helical" evidence="1">
    <location>
        <begin position="21"/>
        <end position="39"/>
    </location>
</feature>
<feature type="transmembrane region" description="Helical" evidence="1">
    <location>
        <begin position="51"/>
        <end position="77"/>
    </location>
</feature>
<keyword evidence="1" id="KW-0812">Transmembrane</keyword>
<protein>
    <submittedName>
        <fullName evidence="3">LytTR family transcriptional regulator</fullName>
    </submittedName>
</protein>
<dbReference type="InterPro" id="IPR046947">
    <property type="entry name" value="LytR-like"/>
</dbReference>
<proteinExistence type="predicted"/>
<evidence type="ECO:0000259" key="2">
    <source>
        <dbReference type="PROSITE" id="PS50930"/>
    </source>
</evidence>
<evidence type="ECO:0000313" key="4">
    <source>
        <dbReference type="Proteomes" id="UP000321945"/>
    </source>
</evidence>
<accession>A0A5C6YKT6</accession>
<keyword evidence="4" id="KW-1185">Reference proteome</keyword>
<dbReference type="SMART" id="SM00850">
    <property type="entry name" value="LytTR"/>
    <property type="match status" value="1"/>
</dbReference>
<dbReference type="Pfam" id="PF04397">
    <property type="entry name" value="LytTR"/>
    <property type="match status" value="1"/>
</dbReference>
<name>A0A5C6YKT6_9FLAO</name>
<gene>
    <name evidence="3" type="ORF">ESV24_14850</name>
</gene>
<dbReference type="InterPro" id="IPR007492">
    <property type="entry name" value="LytTR_DNA-bd_dom"/>
</dbReference>
<evidence type="ECO:0000256" key="1">
    <source>
        <dbReference type="SAM" id="Phobius"/>
    </source>
</evidence>
<organism evidence="3 4">
    <name type="scientific">Aequorivita lipolytica</name>
    <dbReference type="NCBI Taxonomy" id="153267"/>
    <lineage>
        <taxon>Bacteria</taxon>
        <taxon>Pseudomonadati</taxon>
        <taxon>Bacteroidota</taxon>
        <taxon>Flavobacteriia</taxon>
        <taxon>Flavobacteriales</taxon>
        <taxon>Flavobacteriaceae</taxon>
        <taxon>Aequorivita</taxon>
    </lineage>
</organism>
<dbReference type="RefSeq" id="WP_111817132.1">
    <property type="nucleotide sequence ID" value="NZ_CBCRZQ010000021.1"/>
</dbReference>
<sequence length="288" mass="34204">MNELKKYLNQPYPFYYNGKKLLQISCVIFLLAFFFNYIIQPFEINTAELRLSYFWVSVIHSISPIFLLFLLASIFIRFEVYTENWILKYEFYFILIFLFLTGIIQFLLRDVLYDNPTNWSWFYVREELLNTMIIGSILAFLVVSTNLNIQFYKNSEQASTFNLNLKEKKTREASTEVFVETEAKTESFQLDIKNFVFAQSQGNYVELWINNDLEPKPVLKRLKLKDLEMVLKPFSNILRTHRSYILNIDFVKNVNGNAQGYQINLKNCKETVPVSRKYLTAFNQNLQS</sequence>
<feature type="transmembrane region" description="Helical" evidence="1">
    <location>
        <begin position="128"/>
        <end position="149"/>
    </location>
</feature>
<dbReference type="OrthoDB" id="1118393at2"/>
<dbReference type="EMBL" id="VORU01000023">
    <property type="protein sequence ID" value="TXD67848.1"/>
    <property type="molecule type" value="Genomic_DNA"/>
</dbReference>
<comment type="caution">
    <text evidence="3">The sequence shown here is derived from an EMBL/GenBank/DDBJ whole genome shotgun (WGS) entry which is preliminary data.</text>
</comment>
<reference evidence="3 4" key="1">
    <citation type="submission" date="2019-08" db="EMBL/GenBank/DDBJ databases">
        <title>Genome of Aequorivita lipolytica Y10-2 (type strain).</title>
        <authorList>
            <person name="Bowman J.P."/>
        </authorList>
    </citation>
    <scope>NUCLEOTIDE SEQUENCE [LARGE SCALE GENOMIC DNA]</scope>
    <source>
        <strain evidence="3 4">Y10-2</strain>
    </source>
</reference>
<dbReference type="PANTHER" id="PTHR37299">
    <property type="entry name" value="TRANSCRIPTIONAL REGULATOR-RELATED"/>
    <property type="match status" value="1"/>
</dbReference>
<dbReference type="GO" id="GO:0000156">
    <property type="term" value="F:phosphorelay response regulator activity"/>
    <property type="evidence" value="ECO:0007669"/>
    <property type="project" value="InterPro"/>
</dbReference>
<keyword evidence="1" id="KW-0472">Membrane</keyword>
<dbReference type="GO" id="GO:0003677">
    <property type="term" value="F:DNA binding"/>
    <property type="evidence" value="ECO:0007669"/>
    <property type="project" value="InterPro"/>
</dbReference>
<dbReference type="PROSITE" id="PS50930">
    <property type="entry name" value="HTH_LYTTR"/>
    <property type="match status" value="1"/>
</dbReference>
<dbReference type="AlphaFoldDB" id="A0A5C6YKT6"/>
<dbReference type="Proteomes" id="UP000321945">
    <property type="component" value="Unassembled WGS sequence"/>
</dbReference>
<keyword evidence="1" id="KW-1133">Transmembrane helix</keyword>
<dbReference type="PANTHER" id="PTHR37299:SF1">
    <property type="entry name" value="STAGE 0 SPORULATION PROTEIN A HOMOLOG"/>
    <property type="match status" value="1"/>
</dbReference>
<dbReference type="Gene3D" id="2.40.50.1020">
    <property type="entry name" value="LytTr DNA-binding domain"/>
    <property type="match status" value="1"/>
</dbReference>
<feature type="domain" description="HTH LytTR-type" evidence="2">
    <location>
        <begin position="221"/>
        <end position="288"/>
    </location>
</feature>
<evidence type="ECO:0000313" key="3">
    <source>
        <dbReference type="EMBL" id="TXD67848.1"/>
    </source>
</evidence>